<feature type="transmembrane region" description="Helical" evidence="1">
    <location>
        <begin position="114"/>
        <end position="134"/>
    </location>
</feature>
<accession>A0A6N1NXJ0</accession>
<keyword evidence="1" id="KW-1133">Transmembrane helix</keyword>
<reference evidence="2" key="1">
    <citation type="submission" date="2017-01" db="EMBL/GenBank/DDBJ databases">
        <authorList>
            <person name="Assis F.L."/>
            <person name="Abrahao J.S."/>
            <person name="Silva L."/>
            <person name="Khalil J.B."/>
            <person name="Rodrigues R."/>
            <person name="Silva L.S."/>
            <person name="Arantes T."/>
            <person name="Boratto P."/>
            <person name="Andrade M."/>
            <person name="Kroon E.G."/>
            <person name="Ribeiro B."/>
            <person name="Bergier I."/>
            <person name="Seligmann H."/>
            <person name="Ghigo E."/>
            <person name="Colson P."/>
            <person name="Levasseur A."/>
            <person name="Raoult D."/>
            <person name="Scola B.L."/>
        </authorList>
    </citation>
    <scope>NUCLEOTIDE SEQUENCE</scope>
    <source>
        <strain evidence="2">Soda lake</strain>
    </source>
</reference>
<dbReference type="EMBL" id="KY523104">
    <property type="protein sequence ID" value="QKU35956.1"/>
    <property type="molecule type" value="Genomic_DNA"/>
</dbReference>
<evidence type="ECO:0000256" key="1">
    <source>
        <dbReference type="SAM" id="Phobius"/>
    </source>
</evidence>
<keyword evidence="1" id="KW-0812">Transmembrane</keyword>
<organism evidence="2">
    <name type="scientific">Tupanvirus soda lake</name>
    <dbReference type="NCBI Taxonomy" id="2126985"/>
    <lineage>
        <taxon>Viruses</taxon>
        <taxon>Varidnaviria</taxon>
        <taxon>Bamfordvirae</taxon>
        <taxon>Nucleocytoviricota</taxon>
        <taxon>Megaviricetes</taxon>
        <taxon>Imitervirales</taxon>
        <taxon>Mimiviridae</taxon>
        <taxon>Megamimivirinae</taxon>
        <taxon>Tupanvirus</taxon>
        <taxon>Tupanvirus salinum</taxon>
    </lineage>
</organism>
<dbReference type="RefSeq" id="YP_010782640.1">
    <property type="nucleotide sequence ID" value="NC_075039.1"/>
</dbReference>
<dbReference type="KEGG" id="vg:80519404"/>
<evidence type="ECO:0000313" key="2">
    <source>
        <dbReference type="EMBL" id="QKU35956.1"/>
    </source>
</evidence>
<proteinExistence type="predicted"/>
<name>A0A6N1NXJ0_9VIRU</name>
<reference evidence="2" key="2">
    <citation type="journal article" date="2018" name="Nat. Commun.">
        <title>Tailed giant Tupanvirus possesses the most complete translational apparatus of the known virosphere.</title>
        <authorList>
            <person name="Abrahao J."/>
            <person name="Silva L."/>
            <person name="Silva L.S."/>
            <person name="Khalil J.Y.B."/>
            <person name="Rodrigues R."/>
            <person name="Arantes T."/>
            <person name="Assis F."/>
            <person name="Boratto P."/>
            <person name="Andrade M."/>
            <person name="Kroon E.G."/>
            <person name="Ribeiro B."/>
            <person name="Bergier I."/>
            <person name="Seligmann H."/>
            <person name="Ghigo E."/>
            <person name="Colson P."/>
            <person name="Levasseur A."/>
            <person name="Kroemer G."/>
            <person name="Raoult D."/>
            <person name="La Scola B."/>
        </authorList>
    </citation>
    <scope>NUCLEOTIDE SEQUENCE [LARGE SCALE GENOMIC DNA]</scope>
    <source>
        <strain evidence="2">Soda lake</strain>
    </source>
</reference>
<keyword evidence="1" id="KW-0472">Membrane</keyword>
<protein>
    <submittedName>
        <fullName evidence="2">Putative orfan</fullName>
    </submittedName>
</protein>
<dbReference type="GeneID" id="80519404"/>
<sequence>MLSYYCCEEIGNPVNKWIDCTPCEKVKLMCQSNTDKKQCELSSNFCEWSSQANKCVCKTNAPPFAKSVKDCLATFSNNTLCVLPSSEPQTNQDNTIINVNTYKNTWWDNVKDDLHLWAPWLILLIFLVIMYLLLKPNNKTTAIVTNTA</sequence>